<name>K9IKB2_DESRO</name>
<dbReference type="AlphaFoldDB" id="K9IKB2"/>
<organism evidence="3">
    <name type="scientific">Desmodus rotundus</name>
    <name type="common">Vampire bat</name>
    <dbReference type="NCBI Taxonomy" id="9430"/>
    <lineage>
        <taxon>Eukaryota</taxon>
        <taxon>Metazoa</taxon>
        <taxon>Chordata</taxon>
        <taxon>Craniata</taxon>
        <taxon>Vertebrata</taxon>
        <taxon>Euteleostomi</taxon>
        <taxon>Mammalia</taxon>
        <taxon>Eutheria</taxon>
        <taxon>Laurasiatheria</taxon>
        <taxon>Chiroptera</taxon>
        <taxon>Yangochiroptera</taxon>
        <taxon>Phyllostomidae</taxon>
        <taxon>Desmodontinae</taxon>
        <taxon>Desmodus</taxon>
    </lineage>
</organism>
<dbReference type="GO" id="GO:0051246">
    <property type="term" value="P:regulation of protein metabolic process"/>
    <property type="evidence" value="ECO:0007669"/>
    <property type="project" value="UniProtKB-ARBA"/>
</dbReference>
<evidence type="ECO:0000313" key="3">
    <source>
        <dbReference type="EMBL" id="JAA47655.1"/>
    </source>
</evidence>
<feature type="region of interest" description="Disordered" evidence="1">
    <location>
        <begin position="30"/>
        <end position="51"/>
    </location>
</feature>
<dbReference type="Pfam" id="PF10472">
    <property type="entry name" value="CReP_N"/>
    <property type="match status" value="1"/>
</dbReference>
<dbReference type="EMBL" id="GABZ01005870">
    <property type="protein sequence ID" value="JAA47655.1"/>
    <property type="molecule type" value="mRNA"/>
</dbReference>
<reference evidence="3" key="1">
    <citation type="submission" date="2012-11" db="EMBL/GenBank/DDBJ databases">
        <title>The Vampirome: Transcriptome and Proteome Analysis of the Submandibular and Accessory Glands of the Vampire Bat and Vector of Human Rabies, Desmodus rotundus.</title>
        <authorList>
            <person name="Francischetti I.M.B."/>
            <person name="Assumpcao T.C.F."/>
            <person name="Ma D."/>
            <person name="Vicente E.C."/>
            <person name="Ribeiro J.M.C."/>
        </authorList>
    </citation>
    <scope>NUCLEOTIDE SEQUENCE</scope>
    <source>
        <tissue evidence="3">Salivary gland</tissue>
    </source>
</reference>
<dbReference type="PANTHER" id="PTHR16489">
    <property type="entry name" value="GH11727P"/>
    <property type="match status" value="1"/>
</dbReference>
<dbReference type="InterPro" id="IPR019512">
    <property type="entry name" value="Prot_Pase1_reg-su15B_N"/>
</dbReference>
<dbReference type="GO" id="GO:0000164">
    <property type="term" value="C:protein phosphatase type 1 complex"/>
    <property type="evidence" value="ECO:0007669"/>
    <property type="project" value="TreeGrafter"/>
</dbReference>
<dbReference type="GO" id="GO:0005783">
    <property type="term" value="C:endoplasmic reticulum"/>
    <property type="evidence" value="ECO:0007669"/>
    <property type="project" value="TreeGrafter"/>
</dbReference>
<dbReference type="PANTHER" id="PTHR16489:SF11">
    <property type="entry name" value="PROTEIN PHOSPHATASE 1 REGULATORY SUBUNIT 15B"/>
    <property type="match status" value="1"/>
</dbReference>
<evidence type="ECO:0000256" key="1">
    <source>
        <dbReference type="SAM" id="MobiDB-lite"/>
    </source>
</evidence>
<feature type="compositionally biased region" description="Pro residues" evidence="1">
    <location>
        <begin position="30"/>
        <end position="40"/>
    </location>
</feature>
<evidence type="ECO:0000259" key="2">
    <source>
        <dbReference type="Pfam" id="PF10472"/>
    </source>
</evidence>
<dbReference type="InterPro" id="IPR051254">
    <property type="entry name" value="PPP1R15"/>
</dbReference>
<sequence>MESGADLPRGRPATRAGPLFRLPFFLRPPPPGPGRFPTPPAAEQLRDHKPVCSTRPEARTSYWMKLLSQLVAPLPSLLQKLQIWGQLLGGIIPTRWLDFAGGYSALRALRAREELAAPEAQKPLSSLQLDPSADSAASLLGWVEESFHWQCSSSDPELELKAQGRASDSAAHTFLFEQQLWGLELLPSGLHARLFSDRKLSLSSSWPRNIQHLSNFSAVSYLLNPSYLDCHPRVELSSRKGTGGGELVDFQTVSPESSCLPEGHSQPQPLNAEITSSSWQECPPLSSEGLPEIHHIRTKRLEFLQQANKGQALPTPDQDHGYHSLEEEHNLLRMDPEPCRGSATQCVPPAGAIPGTAQESTEEKTELIQEVLLALEKQGSSESCPSCEVTFLEEVTEYYVSGDEDRKGPWEEFARDGCRFQKRIQETEDAIGYCLTFEHRERMFRRLQKTCFNGLDVLQPCSDGLIASGPSVH</sequence>
<proteinExistence type="evidence at transcript level"/>
<feature type="domain" description="Protein phosphatase 1 regulatory subunit 15B N-terminal" evidence="2">
    <location>
        <begin position="1"/>
        <end position="401"/>
    </location>
</feature>
<protein>
    <recommendedName>
        <fullName evidence="2">Protein phosphatase 1 regulatory subunit 15B N-terminal domain-containing protein</fullName>
    </recommendedName>
</protein>
<accession>K9IKB2</accession>
<dbReference type="GO" id="GO:0019888">
    <property type="term" value="F:protein phosphatase regulator activity"/>
    <property type="evidence" value="ECO:0007669"/>
    <property type="project" value="TreeGrafter"/>
</dbReference>
<dbReference type="GO" id="GO:0034976">
    <property type="term" value="P:response to endoplasmic reticulum stress"/>
    <property type="evidence" value="ECO:0007669"/>
    <property type="project" value="TreeGrafter"/>
</dbReference>